<evidence type="ECO:0000313" key="2">
    <source>
        <dbReference type="EMBL" id="RJK96127.1"/>
    </source>
</evidence>
<feature type="region of interest" description="Disordered" evidence="1">
    <location>
        <begin position="232"/>
        <end position="251"/>
    </location>
</feature>
<dbReference type="SUPFAM" id="SSF75005">
    <property type="entry name" value="Arabinanase/levansucrase/invertase"/>
    <property type="match status" value="1"/>
</dbReference>
<dbReference type="EMBL" id="QZEZ01000004">
    <property type="protein sequence ID" value="RJK96127.1"/>
    <property type="molecule type" value="Genomic_DNA"/>
</dbReference>
<organism evidence="2 3">
    <name type="scientific">Vallicoccus soli</name>
    <dbReference type="NCBI Taxonomy" id="2339232"/>
    <lineage>
        <taxon>Bacteria</taxon>
        <taxon>Bacillati</taxon>
        <taxon>Actinomycetota</taxon>
        <taxon>Actinomycetes</taxon>
        <taxon>Motilibacterales</taxon>
        <taxon>Vallicoccaceae</taxon>
        <taxon>Vallicoccus</taxon>
    </lineage>
</organism>
<evidence type="ECO:0008006" key="4">
    <source>
        <dbReference type="Google" id="ProtNLM"/>
    </source>
</evidence>
<comment type="caution">
    <text evidence="2">The sequence shown here is derived from an EMBL/GenBank/DDBJ whole genome shotgun (WGS) entry which is preliminary data.</text>
</comment>
<protein>
    <recommendedName>
        <fullName evidence="4">Exo-alpha-sialidase</fullName>
    </recommendedName>
</protein>
<evidence type="ECO:0000256" key="1">
    <source>
        <dbReference type="SAM" id="MobiDB-lite"/>
    </source>
</evidence>
<dbReference type="AlphaFoldDB" id="A0A3A3YX25"/>
<dbReference type="Proteomes" id="UP000265614">
    <property type="component" value="Unassembled WGS sequence"/>
</dbReference>
<dbReference type="InterPro" id="IPR023296">
    <property type="entry name" value="Glyco_hydro_beta-prop_sf"/>
</dbReference>
<name>A0A3A3YX25_9ACTN</name>
<sequence>MLRALLSEGEVVAAPPGPGPGYWAGGPSAVLHEGTWWLAYRLRRPVDRGRGYANVVARSDDGVRFIEVARVTSEDLGAASLERPALVVRPDGGWRLYVSCSTAGSKHWWVEALDAGSPAALASGRRTVVLPGGRDEAWKDVVVRVDDGAWAMWACRHPLDGGDDEADRMSSWYATSADGLRWDLRGEALGPGEGWDRRGARVSAVWPAGGGAYEALYDGRASAAENWYERTGAAAGPPGRLRPTAGPVPEEPGPALRYASVVPVPGGLRVYVERTRADGAHDLRTVYVPRPDGESQSV</sequence>
<dbReference type="OrthoDB" id="251398at2"/>
<keyword evidence="3" id="KW-1185">Reference proteome</keyword>
<proteinExistence type="predicted"/>
<reference evidence="2 3" key="1">
    <citation type="submission" date="2018-09" db="EMBL/GenBank/DDBJ databases">
        <title>YIM 75000 draft genome.</title>
        <authorList>
            <person name="Tang S."/>
            <person name="Feng Y."/>
        </authorList>
    </citation>
    <scope>NUCLEOTIDE SEQUENCE [LARGE SCALE GENOMIC DNA]</scope>
    <source>
        <strain evidence="2 3">YIM 75000</strain>
    </source>
</reference>
<accession>A0A3A3YX25</accession>
<evidence type="ECO:0000313" key="3">
    <source>
        <dbReference type="Proteomes" id="UP000265614"/>
    </source>
</evidence>
<gene>
    <name evidence="2" type="ORF">D5H78_10235</name>
</gene>
<dbReference type="Gene3D" id="2.115.10.20">
    <property type="entry name" value="Glycosyl hydrolase domain, family 43"/>
    <property type="match status" value="1"/>
</dbReference>